<reference evidence="6" key="1">
    <citation type="submission" date="2020-05" db="EMBL/GenBank/DDBJ databases">
        <title>Mycena genomes resolve the evolution of fungal bioluminescence.</title>
        <authorList>
            <person name="Tsai I.J."/>
        </authorList>
    </citation>
    <scope>NUCLEOTIDE SEQUENCE</scope>
    <source>
        <strain evidence="6">CCC161011</strain>
    </source>
</reference>
<evidence type="ECO:0000256" key="1">
    <source>
        <dbReference type="ARBA" id="ARBA00004123"/>
    </source>
</evidence>
<keyword evidence="7" id="KW-1185">Reference proteome</keyword>
<keyword evidence="3" id="KW-0805">Transcription regulation</keyword>
<comment type="caution">
    <text evidence="6">The sequence shown here is derived from an EMBL/GenBank/DDBJ whole genome shotgun (WGS) entry which is preliminary data.</text>
</comment>
<dbReference type="EMBL" id="JACAZI010000011">
    <property type="protein sequence ID" value="KAF7348788.1"/>
    <property type="molecule type" value="Genomic_DNA"/>
</dbReference>
<dbReference type="CDD" id="cd12148">
    <property type="entry name" value="fungal_TF_MHR"/>
    <property type="match status" value="1"/>
</dbReference>
<dbReference type="GO" id="GO:0005634">
    <property type="term" value="C:nucleus"/>
    <property type="evidence" value="ECO:0007669"/>
    <property type="project" value="UniProtKB-SubCell"/>
</dbReference>
<gene>
    <name evidence="6" type="ORF">MVEN_01398500</name>
</gene>
<accession>A0A8H6XWD4</accession>
<organism evidence="6 7">
    <name type="scientific">Mycena venus</name>
    <dbReference type="NCBI Taxonomy" id="2733690"/>
    <lineage>
        <taxon>Eukaryota</taxon>
        <taxon>Fungi</taxon>
        <taxon>Dikarya</taxon>
        <taxon>Basidiomycota</taxon>
        <taxon>Agaricomycotina</taxon>
        <taxon>Agaricomycetes</taxon>
        <taxon>Agaricomycetidae</taxon>
        <taxon>Agaricales</taxon>
        <taxon>Marasmiineae</taxon>
        <taxon>Mycenaceae</taxon>
        <taxon>Mycena</taxon>
    </lineage>
</organism>
<evidence type="ECO:0000313" key="7">
    <source>
        <dbReference type="Proteomes" id="UP000620124"/>
    </source>
</evidence>
<proteinExistence type="predicted"/>
<dbReference type="InterPro" id="IPR050815">
    <property type="entry name" value="TF_fung"/>
</dbReference>
<evidence type="ECO:0000256" key="5">
    <source>
        <dbReference type="ARBA" id="ARBA00023242"/>
    </source>
</evidence>
<dbReference type="GO" id="GO:0046872">
    <property type="term" value="F:metal ion binding"/>
    <property type="evidence" value="ECO:0007669"/>
    <property type="project" value="UniProtKB-KW"/>
</dbReference>
<dbReference type="PANTHER" id="PTHR47338">
    <property type="entry name" value="ZN(II)2CYS6 TRANSCRIPTION FACTOR (EUROFUNG)-RELATED"/>
    <property type="match status" value="1"/>
</dbReference>
<protein>
    <submittedName>
        <fullName evidence="6">Zn(2)-C6 fungal-type domain-containing protein</fullName>
    </submittedName>
</protein>
<keyword evidence="2" id="KW-0479">Metal-binding</keyword>
<keyword evidence="4" id="KW-0804">Transcription</keyword>
<evidence type="ECO:0000256" key="3">
    <source>
        <dbReference type="ARBA" id="ARBA00023015"/>
    </source>
</evidence>
<dbReference type="AlphaFoldDB" id="A0A8H6XWD4"/>
<dbReference type="GO" id="GO:0000981">
    <property type="term" value="F:DNA-binding transcription factor activity, RNA polymerase II-specific"/>
    <property type="evidence" value="ECO:0007669"/>
    <property type="project" value="InterPro"/>
</dbReference>
<evidence type="ECO:0000256" key="2">
    <source>
        <dbReference type="ARBA" id="ARBA00022723"/>
    </source>
</evidence>
<dbReference type="PANTHER" id="PTHR47338:SF29">
    <property type="entry name" value="ZN(2)-C6 FUNGAL-TYPE DOMAIN-CONTAINING PROTEIN"/>
    <property type="match status" value="1"/>
</dbReference>
<sequence length="511" mass="55121">MCGPCSRYSVAFGDCEYTENGPSSGQMLEEQISILQARIEELEKPKNKRLSLSIPQASGSRGYPMSPSQISPSNTMALGPLLTYFYQQQTSGGPVNPNAANSMPTELPFIVLQALVHNFLHNAACFGFFLDTQAFHDAVTSSNGRTLPPVLLNVLYLWGVHLSNDARITVYEPAFLAHALRSTAGSLAGTHPRTVLHSAQASVLLAYYFLRNARALEGRYHISAAVATVLSAGLHLIRGRSRPPTAEVLPPPGDAVEEGERIGAFWSVLTLNNVFASSDGAPSNVTYGPEGLTIDTPWPLEARDYVERPHMLPRHSSGTVERFLANGSDETNSGTALYAKAGILFEAATRLGARYRGNSLSRSDTELGALDRRIDAFAAALPPVQSKAMLVIHTLAHGATIKLHEPLANDHAFARNKALTAARAIVDILVKTDVPKVGVIDPVLAPLWTACCRVLIAEIMRRRAQGGHTKSVTDALNIVIAAMQIFAPDSRLITTQLENIRQAYNSAQIGS</sequence>
<keyword evidence="5" id="KW-0539">Nucleus</keyword>
<name>A0A8H6XWD4_9AGAR</name>
<comment type="subcellular location">
    <subcellularLocation>
        <location evidence="1">Nucleus</location>
    </subcellularLocation>
</comment>
<dbReference type="Proteomes" id="UP000620124">
    <property type="component" value="Unassembled WGS sequence"/>
</dbReference>
<evidence type="ECO:0000256" key="4">
    <source>
        <dbReference type="ARBA" id="ARBA00023163"/>
    </source>
</evidence>
<evidence type="ECO:0000313" key="6">
    <source>
        <dbReference type="EMBL" id="KAF7348788.1"/>
    </source>
</evidence>
<dbReference type="OrthoDB" id="2309723at2759"/>